<organism evidence="9">
    <name type="scientific">Homo sapiens</name>
    <name type="common">Human</name>
    <dbReference type="NCBI Taxonomy" id="9606"/>
    <lineage>
        <taxon>Eukaryota</taxon>
        <taxon>Metazoa</taxon>
        <taxon>Chordata</taxon>
        <taxon>Craniata</taxon>
        <taxon>Vertebrata</taxon>
        <taxon>Euteleostomi</taxon>
        <taxon>Mammalia</taxon>
        <taxon>Eutheria</taxon>
        <taxon>Euarchontoglires</taxon>
        <taxon>Primates</taxon>
        <taxon>Haplorrhini</taxon>
        <taxon>Catarrhini</taxon>
        <taxon>Hominidae</taxon>
        <taxon>Homo</taxon>
    </lineage>
</organism>
<evidence type="ECO:0000256" key="6">
    <source>
        <dbReference type="ARBA" id="ARBA00023157"/>
    </source>
</evidence>
<dbReference type="InterPro" id="IPR000329">
    <property type="entry name" value="Uteroglobin"/>
</dbReference>
<dbReference type="SMR" id="A0A0S2Z4R6"/>
<dbReference type="GO" id="GO:0042098">
    <property type="term" value="P:T cell proliferation"/>
    <property type="evidence" value="ECO:0007669"/>
    <property type="project" value="Ensembl"/>
</dbReference>
<keyword evidence="6" id="KW-1015">Disulfide bond</keyword>
<dbReference type="PhylomeDB" id="A0A0S2Z4R6"/>
<sequence>MKLAVTLTLVTLALCCSSASAEICPSFQRVIETLLMDTPSSYEAAMELFSPDQDMREAGAQLKKLVDTLPQKPRESIIKLMEKIAQSSLCN</sequence>
<keyword evidence="8" id="KW-0732">Signal</keyword>
<dbReference type="GO" id="GO:0032696">
    <property type="term" value="P:negative regulation of interleukin-13 production"/>
    <property type="evidence" value="ECO:0007669"/>
    <property type="project" value="Ensembl"/>
</dbReference>
<dbReference type="EMBL" id="KU178373">
    <property type="protein sequence ID" value="ALQ33831.1"/>
    <property type="molecule type" value="mRNA"/>
</dbReference>
<dbReference type="GO" id="GO:0019834">
    <property type="term" value="F:phospholipase A2 inhibitor activity"/>
    <property type="evidence" value="ECO:0007669"/>
    <property type="project" value="UniProtKB-KW"/>
</dbReference>
<evidence type="ECO:0000256" key="3">
    <source>
        <dbReference type="ARBA" id="ARBA00020696"/>
    </source>
</evidence>
<dbReference type="KEGG" id="hsa:7356"/>
<dbReference type="GO" id="GO:0000122">
    <property type="term" value="P:negative regulation of transcription by RNA polymerase II"/>
    <property type="evidence" value="ECO:0007669"/>
    <property type="project" value="Ensembl"/>
</dbReference>
<dbReference type="Gene3D" id="1.10.210.10">
    <property type="entry name" value="Secretoglobin"/>
    <property type="match status" value="1"/>
</dbReference>
<dbReference type="GO" id="GO:0032713">
    <property type="term" value="P:negative regulation of interleukin-4 production"/>
    <property type="evidence" value="ECO:0007669"/>
    <property type="project" value="Ensembl"/>
</dbReference>
<dbReference type="GO" id="GO:0032689">
    <property type="term" value="P:negative regulation of type II interferon production"/>
    <property type="evidence" value="ECO:0007669"/>
    <property type="project" value="Ensembl"/>
</dbReference>
<dbReference type="GO" id="GO:0005635">
    <property type="term" value="C:nuclear envelope"/>
    <property type="evidence" value="ECO:0007669"/>
    <property type="project" value="Ensembl"/>
</dbReference>
<dbReference type="GO" id="GO:0043488">
    <property type="term" value="P:regulation of mRNA stability"/>
    <property type="evidence" value="ECO:0007669"/>
    <property type="project" value="Ensembl"/>
</dbReference>
<dbReference type="InterPro" id="IPR035960">
    <property type="entry name" value="Secretoglobin_sf"/>
</dbReference>
<name>A0A0S2Z4R6_HUMAN</name>
<dbReference type="OrthoDB" id="9585556at2759"/>
<accession>A0A0S2Z4R6</accession>
<dbReference type="Antibodypedia" id="14807">
    <property type="antibodies" value="471 antibodies from 38 providers"/>
</dbReference>
<dbReference type="GO" id="GO:0034097">
    <property type="term" value="P:response to cytokine"/>
    <property type="evidence" value="ECO:0007669"/>
    <property type="project" value="Ensembl"/>
</dbReference>
<comment type="subcellular location">
    <subcellularLocation>
        <location evidence="1">Secreted</location>
    </subcellularLocation>
</comment>
<dbReference type="GO" id="GO:0007165">
    <property type="term" value="P:signal transduction"/>
    <property type="evidence" value="ECO:0007669"/>
    <property type="project" value="InterPro"/>
</dbReference>
<dbReference type="GO" id="GO:0034021">
    <property type="term" value="P:response to silicon dioxide"/>
    <property type="evidence" value="ECO:0007669"/>
    <property type="project" value="Ensembl"/>
</dbReference>
<evidence type="ECO:0000256" key="1">
    <source>
        <dbReference type="ARBA" id="ARBA00004613"/>
    </source>
</evidence>
<dbReference type="CDD" id="cd00633">
    <property type="entry name" value="Secretoglobin"/>
    <property type="match status" value="1"/>
</dbReference>
<dbReference type="BioGRID-ORCS" id="7356">
    <property type="hits" value="13 hits in 1153 CRISPR screens"/>
</dbReference>
<dbReference type="PANTHER" id="PTHR10136:SF6">
    <property type="entry name" value="UTEROGLOBIN"/>
    <property type="match status" value="1"/>
</dbReference>
<feature type="non-terminal residue" evidence="9">
    <location>
        <position position="91"/>
    </location>
</feature>
<keyword evidence="5" id="KW-0593">Phospholipase A2 inhibitor</keyword>
<dbReference type="ExpressionAtlas" id="A0A0S2Z4R6">
    <property type="expression patterns" value="baseline and differential"/>
</dbReference>
<dbReference type="GO" id="GO:0032714">
    <property type="term" value="P:negative regulation of interleukin-5 production"/>
    <property type="evidence" value="ECO:0007669"/>
    <property type="project" value="Ensembl"/>
</dbReference>
<dbReference type="AlphaFoldDB" id="A0A0S2Z4R6"/>
<evidence type="ECO:0000256" key="4">
    <source>
        <dbReference type="ARBA" id="ARBA00022525"/>
    </source>
</evidence>
<dbReference type="GO" id="GO:0030141">
    <property type="term" value="C:secretory granule"/>
    <property type="evidence" value="ECO:0007669"/>
    <property type="project" value="Ensembl"/>
</dbReference>
<evidence type="ECO:0000256" key="7">
    <source>
        <dbReference type="ARBA" id="ARBA00031712"/>
    </source>
</evidence>
<dbReference type="GO" id="GO:0010193">
    <property type="term" value="P:response to ozone"/>
    <property type="evidence" value="ECO:0007669"/>
    <property type="project" value="Ensembl"/>
</dbReference>
<comment type="similarity">
    <text evidence="2">Belongs to the secretoglobin family.</text>
</comment>
<dbReference type="PRINTS" id="PR00486">
    <property type="entry name" value="UTEROGLOBIN"/>
</dbReference>
<dbReference type="FunFam" id="1.10.210.10:FF:000001">
    <property type="entry name" value="Uteroglobin"/>
    <property type="match status" value="1"/>
</dbReference>
<reference evidence="9" key="1">
    <citation type="journal article" date="2016" name="Cell">
        <title>Widespread Expansion of Protein Interaction Capabilities by Alternative Splicing.</title>
        <authorList>
            <person name="Yang X."/>
            <person name="Coulombe-Huntington J."/>
            <person name="Kang S."/>
            <person name="Sheynkman G.M."/>
            <person name="Hao T."/>
            <person name="Richardson A."/>
            <person name="Sun S."/>
            <person name="Yang F."/>
            <person name="Shen Y.A."/>
            <person name="Murray R."/>
            <person name="Spirohn K."/>
            <person name="Begg B.E."/>
            <person name="Duran-Frigola M."/>
            <person name="MacWilliams A."/>
            <person name="Pevzner S.J."/>
            <person name="Zhong Q."/>
            <person name="Trigg S.A."/>
            <person name="Tam S."/>
            <person name="Ghamsari L."/>
            <person name="Sahni N."/>
            <person name="Yi S."/>
            <person name="Rodriguez M.D."/>
            <person name="Balcha D."/>
            <person name="Tan G."/>
            <person name="Costanzo M."/>
            <person name="Andrews B."/>
            <person name="Boone C."/>
            <person name="Zhou X.J."/>
            <person name="Salehi-Ashtiani K."/>
            <person name="Charloteaux B."/>
            <person name="Chen A."/>
            <person name="Calderwood M.A."/>
            <person name="Aloy P."/>
            <person name="Roth F.P."/>
            <person name="Hill D.E."/>
            <person name="Iakoucheva L.M."/>
            <person name="Xia Y."/>
            <person name="Vidal M."/>
        </authorList>
    </citation>
    <scope>NUCLEOTIDE SEQUENCE</scope>
</reference>
<gene>
    <name evidence="9" type="primary">SCGB1A1</name>
</gene>
<evidence type="ECO:0000256" key="5">
    <source>
        <dbReference type="ARBA" id="ARBA00023005"/>
    </source>
</evidence>
<keyword evidence="4" id="KW-0964">Secreted</keyword>
<dbReference type="GO" id="GO:0005615">
    <property type="term" value="C:extracellular space"/>
    <property type="evidence" value="ECO:0007669"/>
    <property type="project" value="Ensembl"/>
</dbReference>
<feature type="signal peptide" evidence="8">
    <location>
        <begin position="1"/>
        <end position="21"/>
    </location>
</feature>
<dbReference type="GeneID" id="7356"/>
<dbReference type="PROSITE" id="PS51311">
    <property type="entry name" value="SCGB"/>
    <property type="match status" value="1"/>
</dbReference>
<dbReference type="ChiTaRS" id="SCGB1A1">
    <property type="organism name" value="human"/>
</dbReference>
<protein>
    <recommendedName>
        <fullName evidence="3">Uteroglobin</fullName>
    </recommendedName>
    <alternativeName>
        <fullName evidence="7">Secretoglobin family 1A member 1</fullName>
    </alternativeName>
</protein>
<dbReference type="Pfam" id="PF01099">
    <property type="entry name" value="Uteroglobin"/>
    <property type="match status" value="1"/>
</dbReference>
<dbReference type="CTD" id="7356"/>
<dbReference type="InterPro" id="IPR016126">
    <property type="entry name" value="Secretoglobin"/>
</dbReference>
<dbReference type="GO" id="GO:0042130">
    <property type="term" value="P:negative regulation of T cell proliferation"/>
    <property type="evidence" value="ECO:0007669"/>
    <property type="project" value="Ensembl"/>
</dbReference>
<dbReference type="GO" id="GO:0097160">
    <property type="term" value="F:polychlorinated biphenyl binding"/>
    <property type="evidence" value="ECO:0007669"/>
    <property type="project" value="Ensembl"/>
</dbReference>
<proteinExistence type="evidence at transcript level"/>
<evidence type="ECO:0000256" key="2">
    <source>
        <dbReference type="ARBA" id="ARBA00008650"/>
    </source>
</evidence>
<dbReference type="GO" id="GO:0071774">
    <property type="term" value="P:response to fibroblast growth factor"/>
    <property type="evidence" value="ECO:0007669"/>
    <property type="project" value="Ensembl"/>
</dbReference>
<dbReference type="PANTHER" id="PTHR10136">
    <property type="entry name" value="SECRETOGLOBIN FAMILY 1 MEMBER"/>
    <property type="match status" value="1"/>
</dbReference>
<evidence type="ECO:0000313" key="9">
    <source>
        <dbReference type="EMBL" id="ALQ33831.1"/>
    </source>
</evidence>
<dbReference type="SMART" id="SM00096">
    <property type="entry name" value="UTG"/>
    <property type="match status" value="1"/>
</dbReference>
<dbReference type="VEuPathDB" id="HostDB:ENSG00000149021"/>
<evidence type="ECO:0000256" key="8">
    <source>
        <dbReference type="SAM" id="SignalP"/>
    </source>
</evidence>
<dbReference type="SUPFAM" id="SSF48201">
    <property type="entry name" value="Uteroglobin-like"/>
    <property type="match status" value="1"/>
</dbReference>
<dbReference type="GO" id="GO:0050727">
    <property type="term" value="P:regulation of inflammatory response"/>
    <property type="evidence" value="ECO:0007669"/>
    <property type="project" value="Ensembl"/>
</dbReference>
<dbReference type="GO" id="GO:0009410">
    <property type="term" value="P:response to xenobiotic stimulus"/>
    <property type="evidence" value="ECO:0007669"/>
    <property type="project" value="Ensembl"/>
</dbReference>
<dbReference type="GO" id="GO:0051384">
    <property type="term" value="P:response to glucocorticoid"/>
    <property type="evidence" value="ECO:0007669"/>
    <property type="project" value="Ensembl"/>
</dbReference>
<feature type="chain" id="PRO_5006608251" description="Uteroglobin" evidence="8">
    <location>
        <begin position="22"/>
        <end position="91"/>
    </location>
</feature>
<dbReference type="DisGeNET" id="7356"/>
<dbReference type="RefSeq" id="NP_003348.1">
    <property type="nucleotide sequence ID" value="NM_003357.5"/>
</dbReference>
<dbReference type="InterPro" id="IPR043215">
    <property type="entry name" value="Secretoglobin_1C-like"/>
</dbReference>
<dbReference type="GO" id="GO:0032496">
    <property type="term" value="P:response to lipopolysaccharide"/>
    <property type="evidence" value="ECO:0007669"/>
    <property type="project" value="Ensembl"/>
</dbReference>
<dbReference type="OMA" id="MKIAITI"/>
<dbReference type="DNASU" id="7356"/>